<comment type="catalytic activity">
    <reaction evidence="1">
        <text>S-ubiquitinyl-[E2 ubiquitin-conjugating enzyme]-L-cysteine + [acceptor protein]-L-lysine = [E2 ubiquitin-conjugating enzyme]-L-cysteine + N(6)-ubiquitinyl-[acceptor protein]-L-lysine.</text>
        <dbReference type="EC" id="2.3.2.27"/>
    </reaction>
</comment>
<dbReference type="PANTHER" id="PTHR21497:SF24">
    <property type="entry name" value="E3 UBIQUITIN-PROTEIN LIGASE UBR1"/>
    <property type="match status" value="1"/>
</dbReference>
<dbReference type="InterPro" id="IPR039164">
    <property type="entry name" value="UBR1-like"/>
</dbReference>
<name>A0A915DHW0_9BILA</name>
<keyword evidence="3" id="KW-1185">Reference proteome</keyword>
<evidence type="ECO:0000256" key="1">
    <source>
        <dbReference type="RuleBase" id="RU366018"/>
    </source>
</evidence>
<keyword evidence="1" id="KW-0862">Zinc</keyword>
<dbReference type="GO" id="GO:0016567">
    <property type="term" value="P:protein ubiquitination"/>
    <property type="evidence" value="ECO:0007669"/>
    <property type="project" value="UniProtKB-UniRule"/>
</dbReference>
<proteinExistence type="inferred from homology"/>
<dbReference type="Proteomes" id="UP000887574">
    <property type="component" value="Unplaced"/>
</dbReference>
<dbReference type="GO" id="GO:0071596">
    <property type="term" value="P:ubiquitin-dependent protein catabolic process via the N-end rule pathway"/>
    <property type="evidence" value="ECO:0007669"/>
    <property type="project" value="UniProtKB-UniRule"/>
</dbReference>
<dbReference type="AlphaFoldDB" id="A0A915DHW0"/>
<keyword evidence="1" id="KW-0808">Transferase</keyword>
<accession>A0A915DHW0</accession>
<dbReference type="GO" id="GO:0008270">
    <property type="term" value="F:zinc ion binding"/>
    <property type="evidence" value="ECO:0007669"/>
    <property type="project" value="UniProtKB-UniRule"/>
</dbReference>
<organism evidence="3 4">
    <name type="scientific">Ditylenchus dipsaci</name>
    <dbReference type="NCBI Taxonomy" id="166011"/>
    <lineage>
        <taxon>Eukaryota</taxon>
        <taxon>Metazoa</taxon>
        <taxon>Ecdysozoa</taxon>
        <taxon>Nematoda</taxon>
        <taxon>Chromadorea</taxon>
        <taxon>Rhabditida</taxon>
        <taxon>Tylenchina</taxon>
        <taxon>Tylenchomorpha</taxon>
        <taxon>Sphaerularioidea</taxon>
        <taxon>Anguinidae</taxon>
        <taxon>Anguininae</taxon>
        <taxon>Ditylenchus</taxon>
    </lineage>
</organism>
<dbReference type="GO" id="GO:0005737">
    <property type="term" value="C:cytoplasm"/>
    <property type="evidence" value="ECO:0007669"/>
    <property type="project" value="TreeGrafter"/>
</dbReference>
<dbReference type="Pfam" id="PF22960">
    <property type="entry name" value="WHD_UBR1"/>
    <property type="match status" value="1"/>
</dbReference>
<keyword evidence="1" id="KW-0863">Zinc-finger</keyword>
<evidence type="ECO:0000259" key="2">
    <source>
        <dbReference type="Pfam" id="PF22960"/>
    </source>
</evidence>
<protein>
    <recommendedName>
        <fullName evidence="1">E3 ubiquitin-protein ligase</fullName>
        <ecNumber evidence="1">2.3.2.27</ecNumber>
    </recommendedName>
</protein>
<dbReference type="EC" id="2.3.2.27" evidence="1"/>
<dbReference type="InterPro" id="IPR055194">
    <property type="entry name" value="UBR1-like_WH"/>
</dbReference>
<dbReference type="WBParaSite" id="jg20035">
    <property type="protein sequence ID" value="jg20035"/>
    <property type="gene ID" value="jg20035"/>
</dbReference>
<dbReference type="GO" id="GO:0000151">
    <property type="term" value="C:ubiquitin ligase complex"/>
    <property type="evidence" value="ECO:0007669"/>
    <property type="project" value="TreeGrafter"/>
</dbReference>
<keyword evidence="1" id="KW-0833">Ubl conjugation pathway</keyword>
<comment type="pathway">
    <text evidence="1">Protein modification; protein ubiquitination.</text>
</comment>
<dbReference type="GO" id="GO:0061630">
    <property type="term" value="F:ubiquitin protein ligase activity"/>
    <property type="evidence" value="ECO:0007669"/>
    <property type="project" value="UniProtKB-UniRule"/>
</dbReference>
<keyword evidence="1" id="KW-0479">Metal-binding</keyword>
<feature type="domain" description="E3 ubiquitin-protein ligase UBR1-like winged-helix" evidence="2">
    <location>
        <begin position="26"/>
        <end position="119"/>
    </location>
</feature>
<dbReference type="InterPro" id="IPR036390">
    <property type="entry name" value="WH_DNA-bd_sf"/>
</dbReference>
<dbReference type="PANTHER" id="PTHR21497">
    <property type="entry name" value="UBIQUITIN LIGASE E3 ALPHA-RELATED"/>
    <property type="match status" value="1"/>
</dbReference>
<dbReference type="SUPFAM" id="SSF46785">
    <property type="entry name" value="Winged helix' DNA-binding domain"/>
    <property type="match status" value="1"/>
</dbReference>
<evidence type="ECO:0000313" key="4">
    <source>
        <dbReference type="WBParaSite" id="jg20035"/>
    </source>
</evidence>
<sequence>MLQLFIVILGERYLPGVSDCTHVKALEREIIHLLCSGPKPFSQIERIVPNEPTMQRLSLDSAVRSVAEFRKSTATSSGMFYLKENLLIEYNPFFYHYSKTLISQAEQQQKKERANLSRELIACPPPIPPKFSPFFKPVTRLAESDLFVKLLRVVFERVAKRSRFASDGCFHRALFLTAMALNEQQQAFDNSEEFNFIKKLSKKTSSI</sequence>
<comment type="similarity">
    <text evidence="1">Belongs to the E3 ubiquitin-protein ligase UBR1-like family.</text>
</comment>
<evidence type="ECO:0000313" key="3">
    <source>
        <dbReference type="Proteomes" id="UP000887574"/>
    </source>
</evidence>
<comment type="function">
    <text evidence="1">Ubiquitin ligase protein which is a component of the N-end rule pathway. Recognizes and binds to proteins bearing specific N-terminal residues that are destabilizing according to the N-end rule, leading to their ubiquitination and subsequent degradation.</text>
</comment>
<reference evidence="4" key="1">
    <citation type="submission" date="2022-11" db="UniProtKB">
        <authorList>
            <consortium name="WormBaseParasite"/>
        </authorList>
    </citation>
    <scope>IDENTIFICATION</scope>
</reference>